<dbReference type="GeneID" id="36516446"/>
<dbReference type="PROSITE" id="PS00020">
    <property type="entry name" value="ACTININ_2"/>
    <property type="match status" value="1"/>
</dbReference>
<evidence type="ECO:0000256" key="5">
    <source>
        <dbReference type="SAM" id="Coils"/>
    </source>
</evidence>
<dbReference type="PROSITE" id="PS50222">
    <property type="entry name" value="EF_HAND_2"/>
    <property type="match status" value="1"/>
</dbReference>
<dbReference type="STRING" id="45607.A0A2T0FJB0"/>
<organism evidence="9 10">
    <name type="scientific">Wickerhamiella sorbophila</name>
    <dbReference type="NCBI Taxonomy" id="45607"/>
    <lineage>
        <taxon>Eukaryota</taxon>
        <taxon>Fungi</taxon>
        <taxon>Dikarya</taxon>
        <taxon>Ascomycota</taxon>
        <taxon>Saccharomycotina</taxon>
        <taxon>Dipodascomycetes</taxon>
        <taxon>Dipodascales</taxon>
        <taxon>Trichomonascaceae</taxon>
        <taxon>Wickerhamiella</taxon>
    </lineage>
</organism>
<name>A0A2T0FJB0_9ASCO</name>
<feature type="region of interest" description="Disordered" evidence="6">
    <location>
        <begin position="612"/>
        <end position="642"/>
    </location>
</feature>
<dbReference type="Pfam" id="PF00307">
    <property type="entry name" value="CH"/>
    <property type="match status" value="2"/>
</dbReference>
<evidence type="ECO:0000313" key="10">
    <source>
        <dbReference type="Proteomes" id="UP000238350"/>
    </source>
</evidence>
<comment type="similarity">
    <text evidence="1">Belongs to the alpha-actinin family.</text>
</comment>
<keyword evidence="2" id="KW-0677">Repeat</keyword>
<feature type="domain" description="Calponin-homology (CH)" evidence="7">
    <location>
        <begin position="8"/>
        <end position="113"/>
    </location>
</feature>
<dbReference type="Gene3D" id="1.10.418.10">
    <property type="entry name" value="Calponin-like domain"/>
    <property type="match status" value="2"/>
</dbReference>
<keyword evidence="4" id="KW-0009">Actin-binding</keyword>
<dbReference type="OrthoDB" id="10017054at2759"/>
<evidence type="ECO:0000256" key="1">
    <source>
        <dbReference type="ARBA" id="ARBA00010255"/>
    </source>
</evidence>
<dbReference type="PANTHER" id="PTHR11915">
    <property type="entry name" value="SPECTRIN/FILAMIN RELATED CYTOSKELETAL PROTEIN"/>
    <property type="match status" value="1"/>
</dbReference>
<dbReference type="GO" id="GO:0003779">
    <property type="term" value="F:actin binding"/>
    <property type="evidence" value="ECO:0007669"/>
    <property type="project" value="UniProtKB-KW"/>
</dbReference>
<reference evidence="9 10" key="1">
    <citation type="submission" date="2017-04" db="EMBL/GenBank/DDBJ databases">
        <title>Genome sequencing of [Candida] sorbophila.</title>
        <authorList>
            <person name="Ahn J.O."/>
        </authorList>
    </citation>
    <scope>NUCLEOTIDE SEQUENCE [LARGE SCALE GENOMIC DNA]</scope>
    <source>
        <strain evidence="9 10">DS02</strain>
    </source>
</reference>
<dbReference type="InterPro" id="IPR002048">
    <property type="entry name" value="EF_hand_dom"/>
</dbReference>
<evidence type="ECO:0000259" key="8">
    <source>
        <dbReference type="PROSITE" id="PS50222"/>
    </source>
</evidence>
<comment type="caution">
    <text evidence="9">The sequence shown here is derived from an EMBL/GenBank/DDBJ whole genome shotgun (WGS) entry which is preliminary data.</text>
</comment>
<evidence type="ECO:0000313" key="9">
    <source>
        <dbReference type="EMBL" id="PRT55078.1"/>
    </source>
</evidence>
<evidence type="ECO:0000256" key="4">
    <source>
        <dbReference type="ARBA" id="ARBA00023203"/>
    </source>
</evidence>
<dbReference type="GO" id="GO:0007010">
    <property type="term" value="P:cytoskeleton organization"/>
    <property type="evidence" value="ECO:0007669"/>
    <property type="project" value="UniProtKB-ARBA"/>
</dbReference>
<dbReference type="AlphaFoldDB" id="A0A2T0FJB0"/>
<keyword evidence="10" id="KW-1185">Reference proteome</keyword>
<dbReference type="PROSITE" id="PS50021">
    <property type="entry name" value="CH"/>
    <property type="match status" value="2"/>
</dbReference>
<dbReference type="SUPFAM" id="SSF47473">
    <property type="entry name" value="EF-hand"/>
    <property type="match status" value="1"/>
</dbReference>
<dbReference type="InterPro" id="IPR001589">
    <property type="entry name" value="Actinin_actin-bd_CS"/>
</dbReference>
<feature type="compositionally biased region" description="Polar residues" evidence="6">
    <location>
        <begin position="619"/>
        <end position="642"/>
    </location>
</feature>
<feature type="domain" description="EF-hand" evidence="8">
    <location>
        <begin position="478"/>
        <end position="513"/>
    </location>
</feature>
<dbReference type="Pfam" id="PF08726">
    <property type="entry name" value="EFhand_Ca_insen"/>
    <property type="match status" value="1"/>
</dbReference>
<dbReference type="SMART" id="SM01184">
    <property type="entry name" value="efhand_Ca_insen"/>
    <property type="match status" value="1"/>
</dbReference>
<evidence type="ECO:0000256" key="3">
    <source>
        <dbReference type="ARBA" id="ARBA00022837"/>
    </source>
</evidence>
<dbReference type="GO" id="GO:0005509">
    <property type="term" value="F:calcium ion binding"/>
    <property type="evidence" value="ECO:0007669"/>
    <property type="project" value="InterPro"/>
</dbReference>
<dbReference type="InterPro" id="IPR001715">
    <property type="entry name" value="CH_dom"/>
</dbReference>
<dbReference type="Gene3D" id="1.20.58.60">
    <property type="match status" value="2"/>
</dbReference>
<dbReference type="SUPFAM" id="SSF47576">
    <property type="entry name" value="Calponin-homology domain, CH-domain"/>
    <property type="match status" value="1"/>
</dbReference>
<feature type="coiled-coil region" evidence="5">
    <location>
        <begin position="244"/>
        <end position="271"/>
    </location>
</feature>
<evidence type="ECO:0000256" key="6">
    <source>
        <dbReference type="SAM" id="MobiDB-lite"/>
    </source>
</evidence>
<gene>
    <name evidence="9" type="ORF">B9G98_02698</name>
</gene>
<keyword evidence="5" id="KW-0175">Coiled coil</keyword>
<dbReference type="RefSeq" id="XP_024665023.1">
    <property type="nucleotide sequence ID" value="XM_024809255.1"/>
</dbReference>
<accession>A0A2T0FJB0</accession>
<keyword evidence="3" id="KW-0106">Calcium</keyword>
<sequence length="642" mass="73678">MSLPQWVESQHKAFTRWCNMNLAAAGHQPLDDLRTDFTSGVNLVKLMEAVSHESMGKYYSKPSTMQKYENISIVLDYLKHQGVILYGIGAPDIADGNLKLILGLIWSMILKYTVQEINEEGHSAKEGLLLWCQRKTADYDDVEIRDFQSSWKSGLAFAALLDHFRPDLLDYATIDKSDPAKLLEMSLNAAQQAGIPNLLEVDDILNGQDEKTMVTYLAYWFHTFNSLENVERAGGHVERFIDVYSTAMRMRKEYERRMKTLINELQQSINKWELVEAQTLLEVIKHHDDLLEHKSNTKRKWISERTALAELLGNIRVKLSTYRLREYKTPDELSMPYLNKVWAQMLHAETNWSKKVAGAFQKYREQACQEFADLANDLSIILTTISNKISDVSGELEDQLLMISQTSETLAPLDATLDRLFELDENCRLLGVEENDHTMYSYDEIAYELDLVKLMVENKLAFIENHMVAREATNITPAQLEEFEMVFRHFDKQSKNTLDRREFESALAALGITFHTDAEADEVWQEQAVDDKVSFRDFIMYMVTATEDSQNIEQVRQSFEEISCGKNYVTKRDLENALLPDETIGSLVETMPELENGKYDYKAYIDRIITETEADDRPPSTSSLSSVQTENGSTDASSFNFS</sequence>
<dbReference type="Gene3D" id="1.10.238.10">
    <property type="entry name" value="EF-hand"/>
    <property type="match status" value="2"/>
</dbReference>
<proteinExistence type="inferred from homology"/>
<dbReference type="Proteomes" id="UP000238350">
    <property type="component" value="Unassembled WGS sequence"/>
</dbReference>
<dbReference type="InterPro" id="IPR036872">
    <property type="entry name" value="CH_dom_sf"/>
</dbReference>
<dbReference type="SMART" id="SM00033">
    <property type="entry name" value="CH"/>
    <property type="match status" value="2"/>
</dbReference>
<dbReference type="InterPro" id="IPR014837">
    <property type="entry name" value="EF-hand_Ca_insen"/>
</dbReference>
<evidence type="ECO:0000259" key="7">
    <source>
        <dbReference type="PROSITE" id="PS50021"/>
    </source>
</evidence>
<protein>
    <submittedName>
        <fullName evidence="9">Alpha-actinin-like protein 1</fullName>
    </submittedName>
</protein>
<dbReference type="SUPFAM" id="SSF46966">
    <property type="entry name" value="Spectrin repeat"/>
    <property type="match status" value="1"/>
</dbReference>
<feature type="domain" description="Calponin-homology (CH)" evidence="7">
    <location>
        <begin position="122"/>
        <end position="225"/>
    </location>
</feature>
<dbReference type="EMBL" id="NDIQ01000021">
    <property type="protein sequence ID" value="PRT55078.1"/>
    <property type="molecule type" value="Genomic_DNA"/>
</dbReference>
<evidence type="ECO:0000256" key="2">
    <source>
        <dbReference type="ARBA" id="ARBA00022737"/>
    </source>
</evidence>
<dbReference type="InterPro" id="IPR011992">
    <property type="entry name" value="EF-hand-dom_pair"/>
</dbReference>